<dbReference type="SUPFAM" id="SSF53448">
    <property type="entry name" value="Nucleotide-diphospho-sugar transferases"/>
    <property type="match status" value="1"/>
</dbReference>
<dbReference type="eggNOG" id="COG3222">
    <property type="taxonomic scope" value="Bacteria"/>
</dbReference>
<dbReference type="Proteomes" id="UP000012179">
    <property type="component" value="Chromosome"/>
</dbReference>
<protein>
    <recommendedName>
        <fullName evidence="3">DUF2064 domain-containing protein</fullName>
    </recommendedName>
</protein>
<dbReference type="AlphaFoldDB" id="A0A1W6SM24"/>
<dbReference type="InterPro" id="IPR018641">
    <property type="entry name" value="Trfase_1_rSAM/seldom-assoc"/>
</dbReference>
<evidence type="ECO:0008006" key="3">
    <source>
        <dbReference type="Google" id="ProtNLM"/>
    </source>
</evidence>
<evidence type="ECO:0000313" key="2">
    <source>
        <dbReference type="Proteomes" id="UP000012179"/>
    </source>
</evidence>
<dbReference type="PANTHER" id="PTHR36529:SF1">
    <property type="entry name" value="GLYCOSYLTRANSFERASE"/>
    <property type="match status" value="1"/>
</dbReference>
<sequence length="250" mass="26808">MQSINGVLSRQFYPQATAMTEIALVLVCKRPSSGLAKQRLAASLGREAAERIAEALLACALEDADDWDGPVVIAPAHPSDHAWADTLLPRSRPKVRIQPQAAGNLGQRLNGLDRELRRMGLEQLVYIGSDAPALTPVDYAAVNNALSAHDSVLMPAEDGGVVLMASRHEWPMLGGLPWSTARLGTALADCCRAGGQSVATLKHGFDVDEHGDLVRLATALRMDQRPARRVLHALACDLVQQGQPREAGHV</sequence>
<keyword evidence="2" id="KW-1185">Reference proteome</keyword>
<gene>
    <name evidence="1" type="ORF">EBAPG3_003090</name>
</gene>
<dbReference type="KEGG" id="nlc:EBAPG3_003090"/>
<organism evidence="1 2">
    <name type="scientific">Nitrosospira lacus</name>
    <dbReference type="NCBI Taxonomy" id="1288494"/>
    <lineage>
        <taxon>Bacteria</taxon>
        <taxon>Pseudomonadati</taxon>
        <taxon>Pseudomonadota</taxon>
        <taxon>Betaproteobacteria</taxon>
        <taxon>Nitrosomonadales</taxon>
        <taxon>Nitrosomonadaceae</taxon>
        <taxon>Nitrosospira</taxon>
    </lineage>
</organism>
<dbReference type="EMBL" id="CP021106">
    <property type="protein sequence ID" value="ARO86835.1"/>
    <property type="molecule type" value="Genomic_DNA"/>
</dbReference>
<dbReference type="PANTHER" id="PTHR36529">
    <property type="entry name" value="SLL1095 PROTEIN"/>
    <property type="match status" value="1"/>
</dbReference>
<dbReference type="Pfam" id="PF09837">
    <property type="entry name" value="DUF2064"/>
    <property type="match status" value="1"/>
</dbReference>
<proteinExistence type="predicted"/>
<name>A0A1W6SM24_9PROT</name>
<reference evidence="1 2" key="1">
    <citation type="journal article" date="2015" name="Int. J. Syst. Evol. Microbiol.">
        <title>Nitrosospira lacus sp. nov., a psychrotolerant, ammonia-oxidizing bacterium from sandy lake sediment.</title>
        <authorList>
            <person name="Urakawa H."/>
            <person name="Garcia J.C."/>
            <person name="Nielsen J.L."/>
            <person name="Le V.Q."/>
            <person name="Kozlowski J.A."/>
            <person name="Stein L.Y."/>
            <person name="Lim C.K."/>
            <person name="Pommerening-Roser A."/>
            <person name="Martens-Habbena W."/>
            <person name="Stahl D.A."/>
            <person name="Klotz M.G."/>
        </authorList>
    </citation>
    <scope>NUCLEOTIDE SEQUENCE [LARGE SCALE GENOMIC DNA]</scope>
    <source>
        <strain evidence="1 2">APG3</strain>
    </source>
</reference>
<dbReference type="Gene3D" id="3.90.550.10">
    <property type="entry name" value="Spore Coat Polysaccharide Biosynthesis Protein SpsA, Chain A"/>
    <property type="match status" value="1"/>
</dbReference>
<dbReference type="InterPro" id="IPR029044">
    <property type="entry name" value="Nucleotide-diphossugar_trans"/>
</dbReference>
<accession>A0A1W6SM24</accession>
<evidence type="ECO:0000313" key="1">
    <source>
        <dbReference type="EMBL" id="ARO86835.1"/>
    </source>
</evidence>